<dbReference type="EMBL" id="CP033433">
    <property type="protein sequence ID" value="AYQ74626.1"/>
    <property type="molecule type" value="Genomic_DNA"/>
</dbReference>
<feature type="compositionally biased region" description="Low complexity" evidence="1">
    <location>
        <begin position="35"/>
        <end position="52"/>
    </location>
</feature>
<evidence type="ECO:0008006" key="5">
    <source>
        <dbReference type="Google" id="ProtNLM"/>
    </source>
</evidence>
<dbReference type="RefSeq" id="WP_123042706.1">
    <property type="nucleotide sequence ID" value="NZ_CP033433.1"/>
</dbReference>
<keyword evidence="4" id="KW-1185">Reference proteome</keyword>
<proteinExistence type="predicted"/>
<feature type="region of interest" description="Disordered" evidence="1">
    <location>
        <begin position="30"/>
        <end position="62"/>
    </location>
</feature>
<feature type="chain" id="PRO_5038643668" description="Lipoprotein" evidence="2">
    <location>
        <begin position="26"/>
        <end position="215"/>
    </location>
</feature>
<feature type="signal peptide" evidence="2">
    <location>
        <begin position="1"/>
        <end position="25"/>
    </location>
</feature>
<evidence type="ECO:0000313" key="3">
    <source>
        <dbReference type="EMBL" id="AYQ74626.1"/>
    </source>
</evidence>
<organism evidence="3 4">
    <name type="scientific">Cohnella candidum</name>
    <dbReference type="NCBI Taxonomy" id="2674991"/>
    <lineage>
        <taxon>Bacteria</taxon>
        <taxon>Bacillati</taxon>
        <taxon>Bacillota</taxon>
        <taxon>Bacilli</taxon>
        <taxon>Bacillales</taxon>
        <taxon>Paenibacillaceae</taxon>
        <taxon>Cohnella</taxon>
    </lineage>
</organism>
<dbReference type="KEGG" id="coh:EAV92_19865"/>
<reference evidence="3 4" key="1">
    <citation type="submission" date="2018-10" db="EMBL/GenBank/DDBJ databases">
        <title>Genome Sequence of Cohnella sp.</title>
        <authorList>
            <person name="Srinivasan S."/>
            <person name="Kim M.K."/>
        </authorList>
    </citation>
    <scope>NUCLEOTIDE SEQUENCE [LARGE SCALE GENOMIC DNA]</scope>
    <source>
        <strain evidence="3 4">18JY8-7</strain>
    </source>
</reference>
<evidence type="ECO:0000256" key="1">
    <source>
        <dbReference type="SAM" id="MobiDB-lite"/>
    </source>
</evidence>
<evidence type="ECO:0000313" key="4">
    <source>
        <dbReference type="Proteomes" id="UP000269097"/>
    </source>
</evidence>
<accession>A0A3G3K299</accession>
<protein>
    <recommendedName>
        <fullName evidence="5">Lipoprotein</fullName>
    </recommendedName>
</protein>
<sequence>MSNINSQTKKWTVVLSALMLAIGLAGCGKNSENKASSTPGASAPTASSSASAPGNDSSDLPATKEFTIKQDGKESKETGKLTQGQGFTLYVLDGYSFVSMLSLLTLSADQNYYAHIEKLAAGYSLDDLKKTASEQLAKVGSVSEIAGQDQNALLGGTALMLTASSDKLTQQVIVKIVKGSAYRIDLNVPKGGSEQTFLPHIYASVGSIANSNVAT</sequence>
<keyword evidence="2" id="KW-0732">Signal</keyword>
<name>A0A3G3K299_9BACL</name>
<evidence type="ECO:0000256" key="2">
    <source>
        <dbReference type="SAM" id="SignalP"/>
    </source>
</evidence>
<dbReference type="AlphaFoldDB" id="A0A3G3K299"/>
<gene>
    <name evidence="3" type="ORF">EAV92_19865</name>
</gene>
<dbReference type="Proteomes" id="UP000269097">
    <property type="component" value="Chromosome"/>
</dbReference>